<feature type="region of interest" description="Disordered" evidence="1">
    <location>
        <begin position="60"/>
        <end position="80"/>
    </location>
</feature>
<evidence type="ECO:0000313" key="4">
    <source>
        <dbReference type="EMBL" id="HHW34423.1"/>
    </source>
</evidence>
<evidence type="ECO:0000259" key="3">
    <source>
        <dbReference type="Pfam" id="PF14020"/>
    </source>
</evidence>
<dbReference type="Pfam" id="PF14020">
    <property type="entry name" value="DUF4236"/>
    <property type="match status" value="1"/>
</dbReference>
<feature type="domain" description="DUF4236" evidence="3">
    <location>
        <begin position="3"/>
        <end position="57"/>
    </location>
</feature>
<gene>
    <name evidence="4" type="ORF">GXX24_09850</name>
</gene>
<evidence type="ECO:0000256" key="2">
    <source>
        <dbReference type="SAM" id="Phobius"/>
    </source>
</evidence>
<dbReference type="Proteomes" id="UP000580830">
    <property type="component" value="Unassembled WGS sequence"/>
</dbReference>
<accession>A0A832PN18</accession>
<evidence type="ECO:0000256" key="1">
    <source>
        <dbReference type="SAM" id="MobiDB-lite"/>
    </source>
</evidence>
<keyword evidence="2" id="KW-0472">Membrane</keyword>
<proteinExistence type="predicted"/>
<comment type="caution">
    <text evidence="4">The sequence shown here is derived from an EMBL/GenBank/DDBJ whole genome shotgun (WGS) entry which is preliminary data.</text>
</comment>
<name>A0A832PN18_9RHOB</name>
<dbReference type="RefSeq" id="WP_369694542.1">
    <property type="nucleotide sequence ID" value="NZ_DULP01000145.1"/>
</dbReference>
<dbReference type="AlphaFoldDB" id="A0A832PN18"/>
<dbReference type="EMBL" id="DULP01000145">
    <property type="protein sequence ID" value="HHW34423.1"/>
    <property type="molecule type" value="Genomic_DNA"/>
</dbReference>
<keyword evidence="2" id="KW-0812">Transmembrane</keyword>
<protein>
    <submittedName>
        <fullName evidence="4">DUF4236 domain-containing protein</fullName>
    </submittedName>
</protein>
<reference evidence="4 5" key="1">
    <citation type="journal article" date="2020" name="Biotechnol. Biofuels">
        <title>New insights from the biogas microbiome by comprehensive genome-resolved metagenomics of nearly 1600 species originating from multiple anaerobic digesters.</title>
        <authorList>
            <person name="Campanaro S."/>
            <person name="Treu L."/>
            <person name="Rodriguez-R L.M."/>
            <person name="Kovalovszki A."/>
            <person name="Ziels R.M."/>
            <person name="Maus I."/>
            <person name="Zhu X."/>
            <person name="Kougias P.G."/>
            <person name="Basile A."/>
            <person name="Luo G."/>
            <person name="Schluter A."/>
            <person name="Konstantinidis K.T."/>
            <person name="Angelidaki I."/>
        </authorList>
    </citation>
    <scope>NUCLEOTIDE SEQUENCE [LARGE SCALE GENOMIC DNA]</scope>
    <source>
        <strain evidence="4">AS04akNAM_125</strain>
    </source>
</reference>
<organism evidence="4 5">
    <name type="scientific">Paracoccus solventivorans</name>
    <dbReference type="NCBI Taxonomy" id="53463"/>
    <lineage>
        <taxon>Bacteria</taxon>
        <taxon>Pseudomonadati</taxon>
        <taxon>Pseudomonadota</taxon>
        <taxon>Alphaproteobacteria</taxon>
        <taxon>Rhodobacterales</taxon>
        <taxon>Paracoccaceae</taxon>
        <taxon>Paracoccus</taxon>
    </lineage>
</organism>
<feature type="transmembrane region" description="Helical" evidence="2">
    <location>
        <begin position="81"/>
        <end position="98"/>
    </location>
</feature>
<sequence>MALRFRKRIRVAPGVRINLSSKGISSATIGPRGASVNIGKRGAYLNAGIPGTGIYARERISSPGKKASRTPRTDAAPSGKGGAWVVALLVLIALIVALR</sequence>
<dbReference type="InterPro" id="IPR025330">
    <property type="entry name" value="DUF4236"/>
</dbReference>
<evidence type="ECO:0000313" key="5">
    <source>
        <dbReference type="Proteomes" id="UP000580830"/>
    </source>
</evidence>
<keyword evidence="2" id="KW-1133">Transmembrane helix</keyword>